<comment type="caution">
    <text evidence="1">The sequence shown here is derived from an EMBL/GenBank/DDBJ whole genome shotgun (WGS) entry which is preliminary data.</text>
</comment>
<organism evidence="1 2">
    <name type="scientific">Engystomops pustulosus</name>
    <name type="common">Tungara frog</name>
    <name type="synonym">Physalaemus pustulosus</name>
    <dbReference type="NCBI Taxonomy" id="76066"/>
    <lineage>
        <taxon>Eukaryota</taxon>
        <taxon>Metazoa</taxon>
        <taxon>Chordata</taxon>
        <taxon>Craniata</taxon>
        <taxon>Vertebrata</taxon>
        <taxon>Euteleostomi</taxon>
        <taxon>Amphibia</taxon>
        <taxon>Batrachia</taxon>
        <taxon>Anura</taxon>
        <taxon>Neobatrachia</taxon>
        <taxon>Hyloidea</taxon>
        <taxon>Leptodactylidae</taxon>
        <taxon>Leiuperinae</taxon>
        <taxon>Engystomops</taxon>
    </lineage>
</organism>
<name>A0AAV6ZU93_ENGPU</name>
<keyword evidence="2" id="KW-1185">Reference proteome</keyword>
<dbReference type="Proteomes" id="UP000824782">
    <property type="component" value="Unassembled WGS sequence"/>
</dbReference>
<dbReference type="AlphaFoldDB" id="A0AAV6ZU93"/>
<proteinExistence type="predicted"/>
<accession>A0AAV6ZU93</accession>
<reference evidence="1" key="1">
    <citation type="thesis" date="2020" institute="ProQuest LLC" country="789 East Eisenhower Parkway, Ann Arbor, MI, USA">
        <title>Comparative Genomics and Chromosome Evolution.</title>
        <authorList>
            <person name="Mudd A.B."/>
        </authorList>
    </citation>
    <scope>NUCLEOTIDE SEQUENCE</scope>
    <source>
        <strain evidence="1">237g6f4</strain>
        <tissue evidence="1">Blood</tissue>
    </source>
</reference>
<evidence type="ECO:0000313" key="2">
    <source>
        <dbReference type="Proteomes" id="UP000824782"/>
    </source>
</evidence>
<sequence>MEMLIVGMSIKQSVRQGMGAMYTVTWLETFLIDIFGRFLTHGMGVPHTAYSFILERHVPLSPKKCLFPLLVRKSIVHRWFLEPLLFRCGNFWLILSSP</sequence>
<gene>
    <name evidence="1" type="ORF">GDO81_021930</name>
</gene>
<dbReference type="EMBL" id="WNYA01000013">
    <property type="protein sequence ID" value="KAG8551057.1"/>
    <property type="molecule type" value="Genomic_DNA"/>
</dbReference>
<protein>
    <submittedName>
        <fullName evidence="1">Uncharacterized protein</fullName>
    </submittedName>
</protein>
<evidence type="ECO:0000313" key="1">
    <source>
        <dbReference type="EMBL" id="KAG8551057.1"/>
    </source>
</evidence>